<dbReference type="SUPFAM" id="SSF53800">
    <property type="entry name" value="Chelatase"/>
    <property type="match status" value="1"/>
</dbReference>
<dbReference type="CDD" id="cd03416">
    <property type="entry name" value="CbiX_SirB_N"/>
    <property type="match status" value="1"/>
</dbReference>
<dbReference type="PANTHER" id="PTHR33542">
    <property type="entry name" value="SIROHYDROCHLORIN FERROCHELATASE, CHLOROPLASTIC"/>
    <property type="match status" value="1"/>
</dbReference>
<accession>A0A9D1RXY4</accession>
<dbReference type="InterPro" id="IPR002762">
    <property type="entry name" value="CbiX-like"/>
</dbReference>
<evidence type="ECO:0000313" key="4">
    <source>
        <dbReference type="Proteomes" id="UP000824189"/>
    </source>
</evidence>
<comment type="caution">
    <text evidence="3">The sequence shown here is derived from an EMBL/GenBank/DDBJ whole genome shotgun (WGS) entry which is preliminary data.</text>
</comment>
<keyword evidence="1" id="KW-0479">Metal-binding</keyword>
<protein>
    <submittedName>
        <fullName evidence="3">CbiX/SirB N-terminal domain-containing protein</fullName>
    </submittedName>
</protein>
<dbReference type="AlphaFoldDB" id="A0A9D1RXY4"/>
<reference evidence="3" key="2">
    <citation type="submission" date="2021-04" db="EMBL/GenBank/DDBJ databases">
        <authorList>
            <person name="Gilroy R."/>
        </authorList>
    </citation>
    <scope>NUCLEOTIDE SEQUENCE</scope>
    <source>
        <strain evidence="3">4376</strain>
    </source>
</reference>
<keyword evidence="2" id="KW-0456">Lyase</keyword>
<gene>
    <name evidence="3" type="ORF">H9867_04715</name>
</gene>
<dbReference type="Gene3D" id="3.40.50.1400">
    <property type="match status" value="1"/>
</dbReference>
<proteinExistence type="predicted"/>
<dbReference type="EMBL" id="DXFZ01000057">
    <property type="protein sequence ID" value="HIW95769.1"/>
    <property type="molecule type" value="Genomic_DNA"/>
</dbReference>
<dbReference type="Proteomes" id="UP000824189">
    <property type="component" value="Unassembled WGS sequence"/>
</dbReference>
<reference evidence="3" key="1">
    <citation type="journal article" date="2021" name="PeerJ">
        <title>Extensive microbial diversity within the chicken gut microbiome revealed by metagenomics and culture.</title>
        <authorList>
            <person name="Gilroy R."/>
            <person name="Ravi A."/>
            <person name="Getino M."/>
            <person name="Pursley I."/>
            <person name="Horton D.L."/>
            <person name="Alikhan N.F."/>
            <person name="Baker D."/>
            <person name="Gharbi K."/>
            <person name="Hall N."/>
            <person name="Watson M."/>
            <person name="Adriaenssens E.M."/>
            <person name="Foster-Nyarko E."/>
            <person name="Jarju S."/>
            <person name="Secka A."/>
            <person name="Antonio M."/>
            <person name="Oren A."/>
            <person name="Chaudhuri R.R."/>
            <person name="La Ragione R."/>
            <person name="Hildebrand F."/>
            <person name="Pallen M.J."/>
        </authorList>
    </citation>
    <scope>NUCLEOTIDE SEQUENCE</scope>
    <source>
        <strain evidence="3">4376</strain>
    </source>
</reference>
<dbReference type="InterPro" id="IPR050963">
    <property type="entry name" value="Sirohydro_Cobaltochel/CbiX"/>
</dbReference>
<evidence type="ECO:0000256" key="1">
    <source>
        <dbReference type="ARBA" id="ARBA00022723"/>
    </source>
</evidence>
<dbReference type="PANTHER" id="PTHR33542:SF3">
    <property type="entry name" value="SIROHYDROCHLORIN FERROCHELATASE, CHLOROPLASTIC"/>
    <property type="match status" value="1"/>
</dbReference>
<dbReference type="GO" id="GO:0016829">
    <property type="term" value="F:lyase activity"/>
    <property type="evidence" value="ECO:0007669"/>
    <property type="project" value="UniProtKB-KW"/>
</dbReference>
<organism evidence="3 4">
    <name type="scientific">Candidatus Corynebacterium gallistercoris</name>
    <dbReference type="NCBI Taxonomy" id="2838530"/>
    <lineage>
        <taxon>Bacteria</taxon>
        <taxon>Bacillati</taxon>
        <taxon>Actinomycetota</taxon>
        <taxon>Actinomycetes</taxon>
        <taxon>Mycobacteriales</taxon>
        <taxon>Corynebacteriaceae</taxon>
        <taxon>Corynebacterium</taxon>
    </lineage>
</organism>
<dbReference type="GO" id="GO:0046872">
    <property type="term" value="F:metal ion binding"/>
    <property type="evidence" value="ECO:0007669"/>
    <property type="project" value="UniProtKB-KW"/>
</dbReference>
<dbReference type="Pfam" id="PF01903">
    <property type="entry name" value="CbiX"/>
    <property type="match status" value="1"/>
</dbReference>
<name>A0A9D1RXY4_9CORY</name>
<evidence type="ECO:0000256" key="2">
    <source>
        <dbReference type="ARBA" id="ARBA00023239"/>
    </source>
</evidence>
<evidence type="ECO:0000313" key="3">
    <source>
        <dbReference type="EMBL" id="HIW95769.1"/>
    </source>
</evidence>
<sequence>MSLPIVCLAHGSRHPRADDAVAELCQALGGHAQPAYLDFNPRTLTNVAHLLAAQGHAEAVVVPLLFTDAFHMRHDVPEAIAEAEAATGVTLHLARGLGTGGDMVEIAAAHTREHLRREHTQLAVFNVGKPVPDFARALADALGLDRGRSFSFGQEDQLLDFADPTTTCVVPLFVCPGILWDGLCHRMPSGLARAPHLGAAIAPAVHARAESAR</sequence>